<feature type="transmembrane region" description="Helical" evidence="1">
    <location>
        <begin position="148"/>
        <end position="167"/>
    </location>
</feature>
<evidence type="ECO:0000313" key="2">
    <source>
        <dbReference type="EMBL" id="MBM6753202.1"/>
    </source>
</evidence>
<comment type="caution">
    <text evidence="2">The sequence shown here is derived from an EMBL/GenBank/DDBJ whole genome shotgun (WGS) entry which is preliminary data.</text>
</comment>
<sequence>MSEKISKGRQFWQSVWVGIIAGMISGMVKIGWEKILPPRTLARDATNPPQHMLQQLGASAKFTHTYVYYNTDQKVFWVALILHFSFSIFFAWLFIYLAQFEKTKWIAAWQGALYGIIIWVAWHIIIMPAFGTTPAPWNEPFAEHFSEFFGHIVWAWAIAAVSYFMIAKSKHSDLTTKYL</sequence>
<feature type="transmembrane region" description="Helical" evidence="1">
    <location>
        <begin position="75"/>
        <end position="98"/>
    </location>
</feature>
<accession>A0ABS2EMD2</accession>
<keyword evidence="1" id="KW-0472">Membrane</keyword>
<organism evidence="2 3">
    <name type="scientific">Limosilactobacillus alvi</name>
    <dbReference type="NCBI Taxonomy" id="990412"/>
    <lineage>
        <taxon>Bacteria</taxon>
        <taxon>Bacillati</taxon>
        <taxon>Bacillota</taxon>
        <taxon>Bacilli</taxon>
        <taxon>Lactobacillales</taxon>
        <taxon>Lactobacillaceae</taxon>
        <taxon>Limosilactobacillus</taxon>
    </lineage>
</organism>
<dbReference type="InterPro" id="IPR009898">
    <property type="entry name" value="DUF1440"/>
</dbReference>
<dbReference type="RefSeq" id="WP_204775767.1">
    <property type="nucleotide sequence ID" value="NZ_JACJJQ010000001.1"/>
</dbReference>
<evidence type="ECO:0000313" key="3">
    <source>
        <dbReference type="Proteomes" id="UP000776629"/>
    </source>
</evidence>
<dbReference type="Pfam" id="PF07274">
    <property type="entry name" value="DUF1440"/>
    <property type="match status" value="1"/>
</dbReference>
<keyword evidence="1" id="KW-0812">Transmembrane</keyword>
<gene>
    <name evidence="2" type="ORF">H5993_00265</name>
</gene>
<dbReference type="EMBL" id="JACJJQ010000001">
    <property type="protein sequence ID" value="MBM6753202.1"/>
    <property type="molecule type" value="Genomic_DNA"/>
</dbReference>
<feature type="transmembrane region" description="Helical" evidence="1">
    <location>
        <begin position="105"/>
        <end position="128"/>
    </location>
</feature>
<reference evidence="2 3" key="1">
    <citation type="journal article" date="2021" name="Sci. Rep.">
        <title>The distribution of antibiotic resistance genes in chicken gut microbiota commensals.</title>
        <authorList>
            <person name="Juricova H."/>
            <person name="Matiasovicova J."/>
            <person name="Kubasova T."/>
            <person name="Cejkova D."/>
            <person name="Rychlik I."/>
        </authorList>
    </citation>
    <scope>NUCLEOTIDE SEQUENCE [LARGE SCALE GENOMIC DNA]</scope>
    <source>
        <strain evidence="2 3">An810</strain>
    </source>
</reference>
<keyword evidence="1" id="KW-1133">Transmembrane helix</keyword>
<evidence type="ECO:0000256" key="1">
    <source>
        <dbReference type="SAM" id="Phobius"/>
    </source>
</evidence>
<dbReference type="Proteomes" id="UP000776629">
    <property type="component" value="Unassembled WGS sequence"/>
</dbReference>
<proteinExistence type="predicted"/>
<keyword evidence="3" id="KW-1185">Reference proteome</keyword>
<feature type="transmembrane region" description="Helical" evidence="1">
    <location>
        <begin position="12"/>
        <end position="32"/>
    </location>
</feature>
<name>A0ABS2EMD2_9LACO</name>
<protein>
    <submittedName>
        <fullName evidence="2">DUF1440 domain-containing protein</fullName>
    </submittedName>
</protein>